<dbReference type="GO" id="GO:0005829">
    <property type="term" value="C:cytosol"/>
    <property type="evidence" value="ECO:0007669"/>
    <property type="project" value="TreeGrafter"/>
</dbReference>
<reference evidence="2" key="1">
    <citation type="journal article" date="2014" name="Int. J. Syst. Evol. Microbiol.">
        <title>Complete genome sequence of Corynebacterium casei LMG S-19264T (=DSM 44701T), isolated from a smear-ripened cheese.</title>
        <authorList>
            <consortium name="US DOE Joint Genome Institute (JGI-PGF)"/>
            <person name="Walter F."/>
            <person name="Albersmeier A."/>
            <person name="Kalinowski J."/>
            <person name="Ruckert C."/>
        </authorList>
    </citation>
    <scope>NUCLEOTIDE SEQUENCE</scope>
    <source>
        <strain evidence="2">VKM B-2347</strain>
    </source>
</reference>
<dbReference type="InterPro" id="IPR000595">
    <property type="entry name" value="cNMP-bd_dom"/>
</dbReference>
<dbReference type="PANTHER" id="PTHR24567:SF68">
    <property type="entry name" value="DNA-BINDING TRANSCRIPTIONAL DUAL REGULATOR CRP"/>
    <property type="match status" value="1"/>
</dbReference>
<dbReference type="SUPFAM" id="SSF51206">
    <property type="entry name" value="cAMP-binding domain-like"/>
    <property type="match status" value="1"/>
</dbReference>
<dbReference type="SMART" id="SM00100">
    <property type="entry name" value="cNMP"/>
    <property type="match status" value="1"/>
</dbReference>
<keyword evidence="3" id="KW-1185">Reference proteome</keyword>
<sequence>MALEDDIRTLSETPLLDELGRDALRLIAFSADRIRLGAGDVLFREGDAADSGYVLVSGALSLKRPNSEKIVGRGALIGELALICDMRRPATATATESSQVLKIARGLFGRLFDEYPDLARKLHARLAARLQGDIAELRTIETLLRK</sequence>
<dbReference type="InterPro" id="IPR018490">
    <property type="entry name" value="cNMP-bd_dom_sf"/>
</dbReference>
<evidence type="ECO:0000313" key="2">
    <source>
        <dbReference type="EMBL" id="GLK68648.1"/>
    </source>
</evidence>
<name>A0A9W6J3F9_9HYPH</name>
<accession>A0A9W6J3F9</accession>
<dbReference type="PANTHER" id="PTHR24567">
    <property type="entry name" value="CRP FAMILY TRANSCRIPTIONAL REGULATORY PROTEIN"/>
    <property type="match status" value="1"/>
</dbReference>
<protein>
    <recommendedName>
        <fullName evidence="1">Cyclic nucleotide-binding domain-containing protein</fullName>
    </recommendedName>
</protein>
<organism evidence="2 3">
    <name type="scientific">Hansschlegelia plantiphila</name>
    <dbReference type="NCBI Taxonomy" id="374655"/>
    <lineage>
        <taxon>Bacteria</taxon>
        <taxon>Pseudomonadati</taxon>
        <taxon>Pseudomonadota</taxon>
        <taxon>Alphaproteobacteria</taxon>
        <taxon>Hyphomicrobiales</taxon>
        <taxon>Methylopilaceae</taxon>
        <taxon>Hansschlegelia</taxon>
    </lineage>
</organism>
<reference evidence="2" key="2">
    <citation type="submission" date="2023-01" db="EMBL/GenBank/DDBJ databases">
        <authorList>
            <person name="Sun Q."/>
            <person name="Evtushenko L."/>
        </authorList>
    </citation>
    <scope>NUCLEOTIDE SEQUENCE</scope>
    <source>
        <strain evidence="2">VKM B-2347</strain>
    </source>
</reference>
<dbReference type="RefSeq" id="WP_271168877.1">
    <property type="nucleotide sequence ID" value="NZ_BSFI01000008.1"/>
</dbReference>
<dbReference type="Proteomes" id="UP001143372">
    <property type="component" value="Unassembled WGS sequence"/>
</dbReference>
<feature type="domain" description="Cyclic nucleotide-binding" evidence="1">
    <location>
        <begin position="15"/>
        <end position="129"/>
    </location>
</feature>
<comment type="caution">
    <text evidence="2">The sequence shown here is derived from an EMBL/GenBank/DDBJ whole genome shotgun (WGS) entry which is preliminary data.</text>
</comment>
<dbReference type="Gene3D" id="2.60.120.10">
    <property type="entry name" value="Jelly Rolls"/>
    <property type="match status" value="1"/>
</dbReference>
<dbReference type="CDD" id="cd00038">
    <property type="entry name" value="CAP_ED"/>
    <property type="match status" value="1"/>
</dbReference>
<dbReference type="GO" id="GO:0003700">
    <property type="term" value="F:DNA-binding transcription factor activity"/>
    <property type="evidence" value="ECO:0007669"/>
    <property type="project" value="TreeGrafter"/>
</dbReference>
<dbReference type="AlphaFoldDB" id="A0A9W6J3F9"/>
<dbReference type="EMBL" id="BSFI01000008">
    <property type="protein sequence ID" value="GLK68648.1"/>
    <property type="molecule type" value="Genomic_DNA"/>
</dbReference>
<dbReference type="InterPro" id="IPR050397">
    <property type="entry name" value="Env_Response_Regulators"/>
</dbReference>
<proteinExistence type="predicted"/>
<dbReference type="InterPro" id="IPR014710">
    <property type="entry name" value="RmlC-like_jellyroll"/>
</dbReference>
<dbReference type="PROSITE" id="PS50042">
    <property type="entry name" value="CNMP_BINDING_3"/>
    <property type="match status" value="1"/>
</dbReference>
<evidence type="ECO:0000259" key="1">
    <source>
        <dbReference type="PROSITE" id="PS50042"/>
    </source>
</evidence>
<evidence type="ECO:0000313" key="3">
    <source>
        <dbReference type="Proteomes" id="UP001143372"/>
    </source>
</evidence>
<dbReference type="Pfam" id="PF00027">
    <property type="entry name" value="cNMP_binding"/>
    <property type="match status" value="1"/>
</dbReference>
<gene>
    <name evidence="2" type="ORF">GCM10008179_22860</name>
</gene>